<accession>A0ABV0EYJ6</accession>
<name>A0ABV0EYJ6_9ENTE</name>
<protein>
    <submittedName>
        <fullName evidence="1">Uncharacterized protein</fullName>
    </submittedName>
</protein>
<evidence type="ECO:0000313" key="2">
    <source>
        <dbReference type="Proteomes" id="UP001429357"/>
    </source>
</evidence>
<reference evidence="1 2" key="2">
    <citation type="submission" date="2024-02" db="EMBL/GenBank/DDBJ databases">
        <title>The Genome Sequence of Enterococcus diestrammenae JM9A.</title>
        <authorList>
            <person name="Earl A."/>
            <person name="Manson A."/>
            <person name="Gilmore M."/>
            <person name="Sanders J."/>
            <person name="Shea T."/>
            <person name="Howe W."/>
            <person name="Livny J."/>
            <person name="Cuomo C."/>
            <person name="Neafsey D."/>
            <person name="Birren B."/>
        </authorList>
    </citation>
    <scope>NUCLEOTIDE SEQUENCE [LARGE SCALE GENOMIC DNA]</scope>
    <source>
        <strain evidence="1 2">JM9A</strain>
    </source>
</reference>
<organism evidence="1 2">
    <name type="scientific">Enterococcus diestrammenae</name>
    <dbReference type="NCBI Taxonomy" id="1155073"/>
    <lineage>
        <taxon>Bacteria</taxon>
        <taxon>Bacillati</taxon>
        <taxon>Bacillota</taxon>
        <taxon>Bacilli</taxon>
        <taxon>Lactobacillales</taxon>
        <taxon>Enterococcaceae</taxon>
        <taxon>Enterococcus</taxon>
    </lineage>
</organism>
<keyword evidence="2" id="KW-1185">Reference proteome</keyword>
<dbReference type="RefSeq" id="WP_161870514.1">
    <property type="nucleotide sequence ID" value="NZ_MAEI02000001.1"/>
</dbReference>
<proteinExistence type="predicted"/>
<dbReference type="Proteomes" id="UP001429357">
    <property type="component" value="Unassembled WGS sequence"/>
</dbReference>
<evidence type="ECO:0000313" key="1">
    <source>
        <dbReference type="EMBL" id="MEO1780883.1"/>
    </source>
</evidence>
<comment type="caution">
    <text evidence="1">The sequence shown here is derived from an EMBL/GenBank/DDBJ whole genome shotgun (WGS) entry which is preliminary data.</text>
</comment>
<sequence>MGKQKRLFAVFLMLALVVPYVLQLAAFFPLKAEAVTETAVQLVNNQRLAVAVTQENTTDRQNHWRVTYDKK</sequence>
<gene>
    <name evidence="1" type="ORF">BAU18_000461</name>
</gene>
<reference evidence="2" key="1">
    <citation type="submission" date="2016-06" db="EMBL/GenBank/DDBJ databases">
        <title>Four novel species of enterococci isolated from chicken manure.</title>
        <authorList>
            <person name="Van Tyne D."/>
        </authorList>
    </citation>
    <scope>NUCLEOTIDE SEQUENCE [LARGE SCALE GENOMIC DNA]</scope>
    <source>
        <strain evidence="2">JM9A</strain>
    </source>
</reference>
<dbReference type="EMBL" id="MAEI02000001">
    <property type="protein sequence ID" value="MEO1780883.1"/>
    <property type="molecule type" value="Genomic_DNA"/>
</dbReference>